<dbReference type="PANTHER" id="PTHR11122:SF13">
    <property type="entry name" value="GLUCOSE-6-PHOSPHATE 1-EPIMERASE"/>
    <property type="match status" value="1"/>
</dbReference>
<dbReference type="InterPro" id="IPR008183">
    <property type="entry name" value="Aldose_1/G6P_1-epimerase"/>
</dbReference>
<comment type="caution">
    <text evidence="1">The sequence shown here is derived from an EMBL/GenBank/DDBJ whole genome shotgun (WGS) entry which is preliminary data.</text>
</comment>
<dbReference type="Proteomes" id="UP000017148">
    <property type="component" value="Unassembled WGS sequence"/>
</dbReference>
<gene>
    <name evidence="1" type="ORF">CALK_2403</name>
</gene>
<dbReference type="InterPro" id="IPR011013">
    <property type="entry name" value="Gal_mutarotase_sf_dom"/>
</dbReference>
<evidence type="ECO:0000313" key="2">
    <source>
        <dbReference type="Proteomes" id="UP000017148"/>
    </source>
</evidence>
<organism evidence="1 2">
    <name type="scientific">Chitinivibrio alkaliphilus ACht1</name>
    <dbReference type="NCBI Taxonomy" id="1313304"/>
    <lineage>
        <taxon>Bacteria</taxon>
        <taxon>Pseudomonadati</taxon>
        <taxon>Fibrobacterota</taxon>
        <taxon>Chitinivibrionia</taxon>
        <taxon>Chitinivibrionales</taxon>
        <taxon>Chitinivibrionaceae</taxon>
        <taxon>Chitinivibrio</taxon>
    </lineage>
</organism>
<dbReference type="EMBL" id="ASJR01000034">
    <property type="protein sequence ID" value="ERP30761.1"/>
    <property type="molecule type" value="Genomic_DNA"/>
</dbReference>
<keyword evidence="2" id="KW-1185">Reference proteome</keyword>
<dbReference type="Gene3D" id="2.70.98.10">
    <property type="match status" value="1"/>
</dbReference>
<name>U7D5B9_9BACT</name>
<protein>
    <submittedName>
        <fullName evidence="1">Aldose 1-epimerase family protein</fullName>
    </submittedName>
</protein>
<evidence type="ECO:0000313" key="1">
    <source>
        <dbReference type="EMBL" id="ERP30761.1"/>
    </source>
</evidence>
<dbReference type="PANTHER" id="PTHR11122">
    <property type="entry name" value="APOSPORY-ASSOCIATED PROTEIN C-RELATED"/>
    <property type="match status" value="1"/>
</dbReference>
<sequence>MSIIGAGVQTYEYTRKNVRFHVDSLGGKILQVEVDNIPLLHYDPQDIKHSGIPLCLPFFGPLSTGKLPLDGKEYPLGQHGFFRDCEFTITEEKQCLLCTLNASEETLRMYPYDFTFIAHYEPIPHGIKMTFYLTNRDTKVMEIAPGVHPYLRVEDPEAVYITTDADHGNNSKKAFNTVSLADCDDIDVVEHRPTHRTIRIAKTPDLHLIGHGLEHTTITPGTDAYTLQLSADMKKFNRMTIWRDTIDAPYICVEPAFEEDALLTHEAIKLHPKETFTTTVILKKNQS</sequence>
<proteinExistence type="predicted"/>
<dbReference type="STRING" id="1313304.CALK_2403"/>
<reference evidence="1 2" key="1">
    <citation type="journal article" date="2013" name="Environ. Microbiol.">
        <title>Genome analysis of Chitinivibrio alkaliphilus gen. nov., sp. nov., a novel extremely haloalkaliphilic anaerobic chitinolytic bacterium from the candidate phylum Termite Group 3.</title>
        <authorList>
            <person name="Sorokin D.Y."/>
            <person name="Gumerov V.M."/>
            <person name="Rakitin A.L."/>
            <person name="Beletsky A.V."/>
            <person name="Damste J.S."/>
            <person name="Muyzer G."/>
            <person name="Mardanov A.V."/>
            <person name="Ravin N.V."/>
        </authorList>
    </citation>
    <scope>NUCLEOTIDE SEQUENCE [LARGE SCALE GENOMIC DNA]</scope>
    <source>
        <strain evidence="1 2">ACht1</strain>
    </source>
</reference>
<dbReference type="OrthoDB" id="9795355at2"/>
<dbReference type="eggNOG" id="COG2017">
    <property type="taxonomic scope" value="Bacteria"/>
</dbReference>
<dbReference type="GO" id="GO:0030246">
    <property type="term" value="F:carbohydrate binding"/>
    <property type="evidence" value="ECO:0007669"/>
    <property type="project" value="InterPro"/>
</dbReference>
<dbReference type="RefSeq" id="WP_022637754.1">
    <property type="nucleotide sequence ID" value="NZ_ASJR01000034.1"/>
</dbReference>
<dbReference type="Pfam" id="PF01263">
    <property type="entry name" value="Aldose_epim"/>
    <property type="match status" value="1"/>
</dbReference>
<dbReference type="GO" id="GO:0005975">
    <property type="term" value="P:carbohydrate metabolic process"/>
    <property type="evidence" value="ECO:0007669"/>
    <property type="project" value="InterPro"/>
</dbReference>
<dbReference type="InterPro" id="IPR014718">
    <property type="entry name" value="GH-type_carb-bd"/>
</dbReference>
<accession>U7D5B9</accession>
<dbReference type="SUPFAM" id="SSF74650">
    <property type="entry name" value="Galactose mutarotase-like"/>
    <property type="match status" value="1"/>
</dbReference>
<dbReference type="AlphaFoldDB" id="U7D5B9"/>
<dbReference type="GO" id="GO:0016853">
    <property type="term" value="F:isomerase activity"/>
    <property type="evidence" value="ECO:0007669"/>
    <property type="project" value="InterPro"/>
</dbReference>